<comment type="caution">
    <text evidence="1">The sequence shown here is derived from an EMBL/GenBank/DDBJ whole genome shotgun (WGS) entry which is preliminary data.</text>
</comment>
<proteinExistence type="predicted"/>
<dbReference type="RefSeq" id="WP_345591800.1">
    <property type="nucleotide sequence ID" value="NZ_BAABCQ010000036.1"/>
</dbReference>
<organism evidence="1 2">
    <name type="scientific">Streptomyces marokkonensis</name>
    <dbReference type="NCBI Taxonomy" id="324855"/>
    <lineage>
        <taxon>Bacteria</taxon>
        <taxon>Bacillati</taxon>
        <taxon>Actinomycetota</taxon>
        <taxon>Actinomycetes</taxon>
        <taxon>Kitasatosporales</taxon>
        <taxon>Streptomycetaceae</taxon>
        <taxon>Streptomyces</taxon>
    </lineage>
</organism>
<sequence>MQIKPRQHLLDIWQAMARHAFEDGKLVQGDADRLSSVADAERLLCLLYPATEVPAFRLDQPDTTERDVLRALDRVGSRLEIPPNLVTALTQFMRTHTGTDDSPTFAGGHYFRPGTPEEKVTHEQGQLGVVDSYSMSVTLCLATLGFLKVYEGTTTRPEMRKAITELREATNARLTAAMISLLRSFTVNVFDAESEQGHRLIQVIGQSRQSDRLVLQQFSRRLRPLRATIIESLSRGIEVDEGIRDESQLFECGWAWGVVQDAPKITDLNVQVPGQPDGLADRLPYVYFTVVALDGIQDLFSDRTLTLGLLDADQQKLAEALRLRWELSQQYWSAIARFGTERWPLEDLPWQTTGLRLESEYFSLTVAAILVHDLVRRKATDDDLTRTVAVMERLADRGRVTSRMTRNDPVIRLHNPGVTMPLAGSERSGGLLLWRMPDFSAQLLKRTIQLAELSRNIGAQDRLLRLAEQTFEHLWSRRIAEDDDGAGLWDNVRAVYPEAHDVGTRMSWSITERVTECLVAARNLYEQQPIRSPELADLARELLSEATHLFGREQLEAAAAADGSRARAMRSVESRLDHARSLVDDRPATAFALALPVLQELDTLAQARGAAAQEV</sequence>
<keyword evidence="2" id="KW-1185">Reference proteome</keyword>
<dbReference type="NCBIfam" id="NF040567">
    <property type="entry name" value="SCO2524_fam"/>
    <property type="match status" value="1"/>
</dbReference>
<dbReference type="InterPro" id="IPR049777">
    <property type="entry name" value="SCO2524-like"/>
</dbReference>
<gene>
    <name evidence="1" type="ORF">GCM10022384_24290</name>
</gene>
<accession>A0ABP7PWP0</accession>
<protein>
    <submittedName>
        <fullName evidence="1">SCO2524 family protein</fullName>
    </submittedName>
</protein>
<dbReference type="EMBL" id="BAABCQ010000036">
    <property type="protein sequence ID" value="GAA3972648.1"/>
    <property type="molecule type" value="Genomic_DNA"/>
</dbReference>
<reference evidence="2" key="1">
    <citation type="journal article" date="2019" name="Int. J. Syst. Evol. Microbiol.">
        <title>The Global Catalogue of Microorganisms (GCM) 10K type strain sequencing project: providing services to taxonomists for standard genome sequencing and annotation.</title>
        <authorList>
            <consortium name="The Broad Institute Genomics Platform"/>
            <consortium name="The Broad Institute Genome Sequencing Center for Infectious Disease"/>
            <person name="Wu L."/>
            <person name="Ma J."/>
        </authorList>
    </citation>
    <scope>NUCLEOTIDE SEQUENCE [LARGE SCALE GENOMIC DNA]</scope>
    <source>
        <strain evidence="2">JCM 17027</strain>
    </source>
</reference>
<dbReference type="Proteomes" id="UP001500034">
    <property type="component" value="Unassembled WGS sequence"/>
</dbReference>
<evidence type="ECO:0000313" key="1">
    <source>
        <dbReference type="EMBL" id="GAA3972648.1"/>
    </source>
</evidence>
<name>A0ABP7PWP0_9ACTN</name>
<evidence type="ECO:0000313" key="2">
    <source>
        <dbReference type="Proteomes" id="UP001500034"/>
    </source>
</evidence>